<keyword evidence="3" id="KW-1185">Reference proteome</keyword>
<feature type="transmembrane region" description="Helical" evidence="1">
    <location>
        <begin position="146"/>
        <end position="170"/>
    </location>
</feature>
<protein>
    <recommendedName>
        <fullName evidence="4">Transmembrane protein</fullName>
    </recommendedName>
</protein>
<keyword evidence="1" id="KW-1133">Transmembrane helix</keyword>
<keyword evidence="1" id="KW-0812">Transmembrane</keyword>
<feature type="transmembrane region" description="Helical" evidence="1">
    <location>
        <begin position="52"/>
        <end position="72"/>
    </location>
</feature>
<reference evidence="2 3" key="1">
    <citation type="submission" date="2016-06" db="EMBL/GenBank/DDBJ databases">
        <authorList>
            <person name="Kjaerup R.B."/>
            <person name="Dalgaard T.S."/>
            <person name="Juul-Madsen H.R."/>
        </authorList>
    </citation>
    <scope>NUCLEOTIDE SEQUENCE [LARGE SCALE GENOMIC DNA]</scope>
    <source>
        <strain evidence="2">2</strain>
    </source>
</reference>
<evidence type="ECO:0000313" key="2">
    <source>
        <dbReference type="EMBL" id="SBT06205.1"/>
    </source>
</evidence>
<feature type="transmembrane region" description="Helical" evidence="1">
    <location>
        <begin position="27"/>
        <end position="46"/>
    </location>
</feature>
<feature type="transmembrane region" description="Helical" evidence="1">
    <location>
        <begin position="93"/>
        <end position="126"/>
    </location>
</feature>
<organism evidence="2 3">
    <name type="scientific">Candidatus Propionivibrio aalborgensis</name>
    <dbReference type="NCBI Taxonomy" id="1860101"/>
    <lineage>
        <taxon>Bacteria</taxon>
        <taxon>Pseudomonadati</taxon>
        <taxon>Pseudomonadota</taxon>
        <taxon>Betaproteobacteria</taxon>
        <taxon>Rhodocyclales</taxon>
        <taxon>Rhodocyclaceae</taxon>
        <taxon>Propionivibrio</taxon>
    </lineage>
</organism>
<accession>A0A1A8XM28</accession>
<sequence length="258" mass="28077">MKALTLPAGRGWHWLSGGFRLFRKGRLVLSLAVLGYWLCMALINSFPIVGQIAASLLVPAFSVGLMNVCRLIEQGGTLQARELFSGLRQNQRTLLVLGAIYIVAGVCVLGFVSLIDGGVLFQAIVLGDRLDERTLSSGEFVLAVQVALLLFSPIMMTYLFAPVLAVWHGFPAGKSLFFSFFACARNWRAFVAYAVAVILYGALLPGLLVGLLVSVIPGGSELFSVLLPMLIMLIFLPTLYASFYVSYRDIFVSIDENA</sequence>
<proteinExistence type="predicted"/>
<evidence type="ECO:0008006" key="4">
    <source>
        <dbReference type="Google" id="ProtNLM"/>
    </source>
</evidence>
<name>A0A1A8XM28_9RHOO</name>
<gene>
    <name evidence="2" type="ORF">PROAA_180017</name>
</gene>
<dbReference type="Proteomes" id="UP000199600">
    <property type="component" value="Unassembled WGS sequence"/>
</dbReference>
<dbReference type="AlphaFoldDB" id="A0A1A8XM28"/>
<keyword evidence="1" id="KW-0472">Membrane</keyword>
<evidence type="ECO:0000313" key="3">
    <source>
        <dbReference type="Proteomes" id="UP000199600"/>
    </source>
</evidence>
<dbReference type="RefSeq" id="WP_186410424.1">
    <property type="nucleotide sequence ID" value="NZ_FLQY01000090.1"/>
</dbReference>
<evidence type="ECO:0000256" key="1">
    <source>
        <dbReference type="SAM" id="Phobius"/>
    </source>
</evidence>
<dbReference type="InterPro" id="IPR047798">
    <property type="entry name" value="BPSS1780-like"/>
</dbReference>
<dbReference type="EMBL" id="FLQY01000090">
    <property type="protein sequence ID" value="SBT06205.1"/>
    <property type="molecule type" value="Genomic_DNA"/>
</dbReference>
<feature type="transmembrane region" description="Helical" evidence="1">
    <location>
        <begin position="190"/>
        <end position="216"/>
    </location>
</feature>
<dbReference type="NCBIfam" id="NF041043">
    <property type="entry name" value="BPSS1780_fam"/>
    <property type="match status" value="1"/>
</dbReference>
<feature type="transmembrane region" description="Helical" evidence="1">
    <location>
        <begin position="222"/>
        <end position="245"/>
    </location>
</feature>